<dbReference type="SMART" id="SM00267">
    <property type="entry name" value="GGDEF"/>
    <property type="match status" value="1"/>
</dbReference>
<dbReference type="CDD" id="cd01949">
    <property type="entry name" value="GGDEF"/>
    <property type="match status" value="1"/>
</dbReference>
<evidence type="ECO:0000259" key="2">
    <source>
        <dbReference type="PROSITE" id="PS50883"/>
    </source>
</evidence>
<organism evidence="4 5">
    <name type="scientific">Pseudaminobacter soli</name>
    <name type="common">ex Zhang et al. 2022</name>
    <dbReference type="NCBI Taxonomy" id="2831468"/>
    <lineage>
        <taxon>Bacteria</taxon>
        <taxon>Pseudomonadati</taxon>
        <taxon>Pseudomonadota</taxon>
        <taxon>Alphaproteobacteria</taxon>
        <taxon>Hyphomicrobiales</taxon>
        <taxon>Phyllobacteriaceae</taxon>
        <taxon>Pseudaminobacter</taxon>
    </lineage>
</organism>
<dbReference type="SMART" id="SM00052">
    <property type="entry name" value="EAL"/>
    <property type="match status" value="1"/>
</dbReference>
<dbReference type="InterPro" id="IPR035919">
    <property type="entry name" value="EAL_sf"/>
</dbReference>
<dbReference type="InterPro" id="IPR043128">
    <property type="entry name" value="Rev_trsase/Diguanyl_cyclase"/>
</dbReference>
<dbReference type="Gene3D" id="3.30.70.270">
    <property type="match status" value="1"/>
</dbReference>
<accession>A0A942DYN8</accession>
<dbReference type="PROSITE" id="PS50883">
    <property type="entry name" value="EAL"/>
    <property type="match status" value="1"/>
</dbReference>
<proteinExistence type="predicted"/>
<feature type="transmembrane region" description="Helical" evidence="1">
    <location>
        <begin position="43"/>
        <end position="63"/>
    </location>
</feature>
<dbReference type="InterPro" id="IPR052155">
    <property type="entry name" value="Biofilm_reg_signaling"/>
</dbReference>
<keyword evidence="1" id="KW-1133">Transmembrane helix</keyword>
<dbReference type="Pfam" id="PF00990">
    <property type="entry name" value="GGDEF"/>
    <property type="match status" value="1"/>
</dbReference>
<dbReference type="Gene3D" id="3.20.20.450">
    <property type="entry name" value="EAL domain"/>
    <property type="match status" value="1"/>
</dbReference>
<keyword evidence="5" id="KW-1185">Reference proteome</keyword>
<dbReference type="InterPro" id="IPR001633">
    <property type="entry name" value="EAL_dom"/>
</dbReference>
<protein>
    <submittedName>
        <fullName evidence="4">EAL domain-containing protein</fullName>
    </submittedName>
</protein>
<sequence length="509" mass="55711">MSIIASIRSHTRGLYHTTQVLLLISMAAVGVVVLKAAESGLNKTVLLASICSIGLALCTFEYMRRVMVQRLASAAAAETEEHRRLSIDAVSGAMTRRYFMEMLERSIGDMGDRKDGTLILLDLDHFKQLNDTFGHSFGDSALRHLAAAAGGVFDDGFVGRLGGDEFGVIVPHADLDLICSKATELLAVMQSGTVHEGRRVPFGVSMGIAAAPTHGSSASDLMFMADVALYESKATGRNRLTVFEAEMLAGKRQRRLIERELRAAVYLNELELYYQPVANADGSIFALEALVRWRHPVRGIISPAEFIPVAEHSTLIDLVGEWVFKRACADITQFPGKRISINVSGEQLKRDEVVLMAQRVLLESGRMASQFVLEITETVATAATPEVLARIQCLKELGFRIALDDFGTGHCGFNYLKTLPINSIKIDRSYINRLANDEVAQVFVSALAQIGRIQDLTIVAEGIETAEEFKLARAAGCTRFQGYFIGRPMPRKELSGVLDLQNGSTRLTA</sequence>
<dbReference type="NCBIfam" id="TIGR00254">
    <property type="entry name" value="GGDEF"/>
    <property type="match status" value="1"/>
</dbReference>
<dbReference type="PANTHER" id="PTHR44757">
    <property type="entry name" value="DIGUANYLATE CYCLASE DGCP"/>
    <property type="match status" value="1"/>
</dbReference>
<gene>
    <name evidence="4" type="ORF">KEU06_18720</name>
</gene>
<dbReference type="Proteomes" id="UP000680348">
    <property type="component" value="Unassembled WGS sequence"/>
</dbReference>
<name>A0A942DYN8_9HYPH</name>
<feature type="domain" description="EAL" evidence="2">
    <location>
        <begin position="254"/>
        <end position="502"/>
    </location>
</feature>
<evidence type="ECO:0000313" key="4">
    <source>
        <dbReference type="EMBL" id="MBS3650649.1"/>
    </source>
</evidence>
<keyword evidence="1" id="KW-0472">Membrane</keyword>
<dbReference type="PANTHER" id="PTHR44757:SF2">
    <property type="entry name" value="BIOFILM ARCHITECTURE MAINTENANCE PROTEIN MBAA"/>
    <property type="match status" value="1"/>
</dbReference>
<dbReference type="RefSeq" id="WP_188256202.1">
    <property type="nucleotide sequence ID" value="NZ_JABVCF010000010.1"/>
</dbReference>
<keyword evidence="1" id="KW-0812">Transmembrane</keyword>
<feature type="transmembrane region" description="Helical" evidence="1">
    <location>
        <begin position="20"/>
        <end position="37"/>
    </location>
</feature>
<dbReference type="InterPro" id="IPR029787">
    <property type="entry name" value="Nucleotide_cyclase"/>
</dbReference>
<evidence type="ECO:0000256" key="1">
    <source>
        <dbReference type="SAM" id="Phobius"/>
    </source>
</evidence>
<dbReference type="SUPFAM" id="SSF141868">
    <property type="entry name" value="EAL domain-like"/>
    <property type="match status" value="1"/>
</dbReference>
<evidence type="ECO:0000313" key="5">
    <source>
        <dbReference type="Proteomes" id="UP000680348"/>
    </source>
</evidence>
<evidence type="ECO:0000259" key="3">
    <source>
        <dbReference type="PROSITE" id="PS50887"/>
    </source>
</evidence>
<dbReference type="AlphaFoldDB" id="A0A942DYN8"/>
<reference evidence="4" key="1">
    <citation type="submission" date="2021-04" db="EMBL/GenBank/DDBJ databases">
        <title>Pseudaminobacter soli sp. nov., isolated from paddy soil contaminated by heavy metals.</title>
        <authorList>
            <person name="Zhang K."/>
        </authorList>
    </citation>
    <scope>NUCLEOTIDE SEQUENCE</scope>
    <source>
        <strain evidence="4">19-2017</strain>
    </source>
</reference>
<feature type="domain" description="GGDEF" evidence="3">
    <location>
        <begin position="114"/>
        <end position="245"/>
    </location>
</feature>
<dbReference type="EMBL" id="JAGWCR010000010">
    <property type="protein sequence ID" value="MBS3650649.1"/>
    <property type="molecule type" value="Genomic_DNA"/>
</dbReference>
<dbReference type="CDD" id="cd01948">
    <property type="entry name" value="EAL"/>
    <property type="match status" value="1"/>
</dbReference>
<dbReference type="PROSITE" id="PS50887">
    <property type="entry name" value="GGDEF"/>
    <property type="match status" value="1"/>
</dbReference>
<dbReference type="SUPFAM" id="SSF55073">
    <property type="entry name" value="Nucleotide cyclase"/>
    <property type="match status" value="1"/>
</dbReference>
<comment type="caution">
    <text evidence="4">The sequence shown here is derived from an EMBL/GenBank/DDBJ whole genome shotgun (WGS) entry which is preliminary data.</text>
</comment>
<dbReference type="Pfam" id="PF00563">
    <property type="entry name" value="EAL"/>
    <property type="match status" value="1"/>
</dbReference>
<dbReference type="InterPro" id="IPR000160">
    <property type="entry name" value="GGDEF_dom"/>
</dbReference>